<evidence type="ECO:0000256" key="2">
    <source>
        <dbReference type="ARBA" id="ARBA00008458"/>
    </source>
</evidence>
<comment type="similarity">
    <text evidence="2">Belongs to the RNase K family.</text>
</comment>
<dbReference type="OrthoDB" id="67317at2759"/>
<gene>
    <name evidence="7" type="primary">Dana\GF11647</name>
    <name evidence="7" type="synonym">dana_GLEANR_11689</name>
    <name evidence="7" type="ORF">GF11647</name>
</gene>
<dbReference type="STRING" id="7217.B3MIH1"/>
<dbReference type="eggNOG" id="ENOG502T9GP">
    <property type="taxonomic scope" value="Eukaryota"/>
</dbReference>
<evidence type="ECO:0000256" key="4">
    <source>
        <dbReference type="ARBA" id="ARBA00022989"/>
    </source>
</evidence>
<name>B3MIH1_DROAN</name>
<evidence type="ECO:0000313" key="8">
    <source>
        <dbReference type="Proteomes" id="UP000007801"/>
    </source>
</evidence>
<feature type="transmembrane region" description="Helical" evidence="6">
    <location>
        <begin position="65"/>
        <end position="87"/>
    </location>
</feature>
<dbReference type="EMBL" id="CH902619">
    <property type="protein sequence ID" value="EDV37019.1"/>
    <property type="molecule type" value="Genomic_DNA"/>
</dbReference>
<organism evidence="7 8">
    <name type="scientific">Drosophila ananassae</name>
    <name type="common">Fruit fly</name>
    <dbReference type="NCBI Taxonomy" id="7217"/>
    <lineage>
        <taxon>Eukaryota</taxon>
        <taxon>Metazoa</taxon>
        <taxon>Ecdysozoa</taxon>
        <taxon>Arthropoda</taxon>
        <taxon>Hexapoda</taxon>
        <taxon>Insecta</taxon>
        <taxon>Pterygota</taxon>
        <taxon>Neoptera</taxon>
        <taxon>Endopterygota</taxon>
        <taxon>Diptera</taxon>
        <taxon>Brachycera</taxon>
        <taxon>Muscomorpha</taxon>
        <taxon>Ephydroidea</taxon>
        <taxon>Drosophilidae</taxon>
        <taxon>Drosophila</taxon>
        <taxon>Sophophora</taxon>
    </lineage>
</organism>
<keyword evidence="3 6" id="KW-0812">Transmembrane</keyword>
<reference evidence="7 8" key="1">
    <citation type="journal article" date="2007" name="Nature">
        <title>Evolution of genes and genomes on the Drosophila phylogeny.</title>
        <authorList>
            <consortium name="Drosophila 12 Genomes Consortium"/>
            <person name="Clark A.G."/>
            <person name="Eisen M.B."/>
            <person name="Smith D.R."/>
            <person name="Bergman C.M."/>
            <person name="Oliver B."/>
            <person name="Markow T.A."/>
            <person name="Kaufman T.C."/>
            <person name="Kellis M."/>
            <person name="Gelbart W."/>
            <person name="Iyer V.N."/>
            <person name="Pollard D.A."/>
            <person name="Sackton T.B."/>
            <person name="Larracuente A.M."/>
            <person name="Singh N.D."/>
            <person name="Abad J.P."/>
            <person name="Abt D.N."/>
            <person name="Adryan B."/>
            <person name="Aguade M."/>
            <person name="Akashi H."/>
            <person name="Anderson W.W."/>
            <person name="Aquadro C.F."/>
            <person name="Ardell D.H."/>
            <person name="Arguello R."/>
            <person name="Artieri C.G."/>
            <person name="Barbash D.A."/>
            <person name="Barker D."/>
            <person name="Barsanti P."/>
            <person name="Batterham P."/>
            <person name="Batzoglou S."/>
            <person name="Begun D."/>
            <person name="Bhutkar A."/>
            <person name="Blanco E."/>
            <person name="Bosak S.A."/>
            <person name="Bradley R.K."/>
            <person name="Brand A.D."/>
            <person name="Brent M.R."/>
            <person name="Brooks A.N."/>
            <person name="Brown R.H."/>
            <person name="Butlin R.K."/>
            <person name="Caggese C."/>
            <person name="Calvi B.R."/>
            <person name="Bernardo de Carvalho A."/>
            <person name="Caspi A."/>
            <person name="Castrezana S."/>
            <person name="Celniker S.E."/>
            <person name="Chang J.L."/>
            <person name="Chapple C."/>
            <person name="Chatterji S."/>
            <person name="Chinwalla A."/>
            <person name="Civetta A."/>
            <person name="Clifton S.W."/>
            <person name="Comeron J.M."/>
            <person name="Costello J.C."/>
            <person name="Coyne J.A."/>
            <person name="Daub J."/>
            <person name="David R.G."/>
            <person name="Delcher A.L."/>
            <person name="Delehaunty K."/>
            <person name="Do C.B."/>
            <person name="Ebling H."/>
            <person name="Edwards K."/>
            <person name="Eickbush T."/>
            <person name="Evans J.D."/>
            <person name="Filipski A."/>
            <person name="Findeiss S."/>
            <person name="Freyhult E."/>
            <person name="Fulton L."/>
            <person name="Fulton R."/>
            <person name="Garcia A.C."/>
            <person name="Gardiner A."/>
            <person name="Garfield D.A."/>
            <person name="Garvin B.E."/>
            <person name="Gibson G."/>
            <person name="Gilbert D."/>
            <person name="Gnerre S."/>
            <person name="Godfrey J."/>
            <person name="Good R."/>
            <person name="Gotea V."/>
            <person name="Gravely B."/>
            <person name="Greenberg A.J."/>
            <person name="Griffiths-Jones S."/>
            <person name="Gross S."/>
            <person name="Guigo R."/>
            <person name="Gustafson E.A."/>
            <person name="Haerty W."/>
            <person name="Hahn M.W."/>
            <person name="Halligan D.L."/>
            <person name="Halpern A.L."/>
            <person name="Halter G.M."/>
            <person name="Han M.V."/>
            <person name="Heger A."/>
            <person name="Hillier L."/>
            <person name="Hinrichs A.S."/>
            <person name="Holmes I."/>
            <person name="Hoskins R.A."/>
            <person name="Hubisz M.J."/>
            <person name="Hultmark D."/>
            <person name="Huntley M.A."/>
            <person name="Jaffe D.B."/>
            <person name="Jagadeeshan S."/>
            <person name="Jeck W.R."/>
            <person name="Johnson J."/>
            <person name="Jones C.D."/>
            <person name="Jordan W.C."/>
            <person name="Karpen G.H."/>
            <person name="Kataoka E."/>
            <person name="Keightley P.D."/>
            <person name="Kheradpour P."/>
            <person name="Kirkness E.F."/>
            <person name="Koerich L.B."/>
            <person name="Kristiansen K."/>
            <person name="Kudrna D."/>
            <person name="Kulathinal R.J."/>
            <person name="Kumar S."/>
            <person name="Kwok R."/>
            <person name="Lander E."/>
            <person name="Langley C.H."/>
            <person name="Lapoint R."/>
            <person name="Lazzaro B.P."/>
            <person name="Lee S.J."/>
            <person name="Levesque L."/>
            <person name="Li R."/>
            <person name="Lin C.F."/>
            <person name="Lin M.F."/>
            <person name="Lindblad-Toh K."/>
            <person name="Llopart A."/>
            <person name="Long M."/>
            <person name="Low L."/>
            <person name="Lozovsky E."/>
            <person name="Lu J."/>
            <person name="Luo M."/>
            <person name="Machado C.A."/>
            <person name="Makalowski W."/>
            <person name="Marzo M."/>
            <person name="Matsuda M."/>
            <person name="Matzkin L."/>
            <person name="McAllister B."/>
            <person name="McBride C.S."/>
            <person name="McKernan B."/>
            <person name="McKernan K."/>
            <person name="Mendez-Lago M."/>
            <person name="Minx P."/>
            <person name="Mollenhauer M.U."/>
            <person name="Montooth K."/>
            <person name="Mount S.M."/>
            <person name="Mu X."/>
            <person name="Myers E."/>
            <person name="Negre B."/>
            <person name="Newfeld S."/>
            <person name="Nielsen R."/>
            <person name="Noor M.A."/>
            <person name="O'Grady P."/>
            <person name="Pachter L."/>
            <person name="Papaceit M."/>
            <person name="Parisi M.J."/>
            <person name="Parisi M."/>
            <person name="Parts L."/>
            <person name="Pedersen J.S."/>
            <person name="Pesole G."/>
            <person name="Phillippy A.M."/>
            <person name="Ponting C.P."/>
            <person name="Pop M."/>
            <person name="Porcelli D."/>
            <person name="Powell J.R."/>
            <person name="Prohaska S."/>
            <person name="Pruitt K."/>
            <person name="Puig M."/>
            <person name="Quesneville H."/>
            <person name="Ram K.R."/>
            <person name="Rand D."/>
            <person name="Rasmussen M.D."/>
            <person name="Reed L.K."/>
            <person name="Reenan R."/>
            <person name="Reily A."/>
            <person name="Remington K.A."/>
            <person name="Rieger T.T."/>
            <person name="Ritchie M.G."/>
            <person name="Robin C."/>
            <person name="Rogers Y.H."/>
            <person name="Rohde C."/>
            <person name="Rozas J."/>
            <person name="Rubenfield M.J."/>
            <person name="Ruiz A."/>
            <person name="Russo S."/>
            <person name="Salzberg S.L."/>
            <person name="Sanchez-Gracia A."/>
            <person name="Saranga D.J."/>
            <person name="Sato H."/>
            <person name="Schaeffer S.W."/>
            <person name="Schatz M.C."/>
            <person name="Schlenke T."/>
            <person name="Schwartz R."/>
            <person name="Segarra C."/>
            <person name="Singh R.S."/>
            <person name="Sirot L."/>
            <person name="Sirota M."/>
            <person name="Sisneros N.B."/>
            <person name="Smith C.D."/>
            <person name="Smith T.F."/>
            <person name="Spieth J."/>
            <person name="Stage D.E."/>
            <person name="Stark A."/>
            <person name="Stephan W."/>
            <person name="Strausberg R.L."/>
            <person name="Strempel S."/>
            <person name="Sturgill D."/>
            <person name="Sutton G."/>
            <person name="Sutton G.G."/>
            <person name="Tao W."/>
            <person name="Teichmann S."/>
            <person name="Tobari Y.N."/>
            <person name="Tomimura Y."/>
            <person name="Tsolas J.M."/>
            <person name="Valente V.L."/>
            <person name="Venter E."/>
            <person name="Venter J.C."/>
            <person name="Vicario S."/>
            <person name="Vieira F.G."/>
            <person name="Vilella A.J."/>
            <person name="Villasante A."/>
            <person name="Walenz B."/>
            <person name="Wang J."/>
            <person name="Wasserman M."/>
            <person name="Watts T."/>
            <person name="Wilson D."/>
            <person name="Wilson R.K."/>
            <person name="Wing R.A."/>
            <person name="Wolfner M.F."/>
            <person name="Wong A."/>
            <person name="Wong G.K."/>
            <person name="Wu C.I."/>
            <person name="Wu G."/>
            <person name="Yamamoto D."/>
            <person name="Yang H.P."/>
            <person name="Yang S.P."/>
            <person name="Yorke J.A."/>
            <person name="Yoshida K."/>
            <person name="Zdobnov E."/>
            <person name="Zhang P."/>
            <person name="Zhang Y."/>
            <person name="Zimin A.V."/>
            <person name="Baldwin J."/>
            <person name="Abdouelleil A."/>
            <person name="Abdulkadir J."/>
            <person name="Abebe A."/>
            <person name="Abera B."/>
            <person name="Abreu J."/>
            <person name="Acer S.C."/>
            <person name="Aftuck L."/>
            <person name="Alexander A."/>
            <person name="An P."/>
            <person name="Anderson E."/>
            <person name="Anderson S."/>
            <person name="Arachi H."/>
            <person name="Azer M."/>
            <person name="Bachantsang P."/>
            <person name="Barry A."/>
            <person name="Bayul T."/>
            <person name="Berlin A."/>
            <person name="Bessette D."/>
            <person name="Bloom T."/>
            <person name="Blye J."/>
            <person name="Boguslavskiy L."/>
            <person name="Bonnet C."/>
            <person name="Boukhgalter B."/>
            <person name="Bourzgui I."/>
            <person name="Brown A."/>
            <person name="Cahill P."/>
            <person name="Channer S."/>
            <person name="Cheshatsang Y."/>
            <person name="Chuda L."/>
            <person name="Citroen M."/>
            <person name="Collymore A."/>
            <person name="Cooke P."/>
            <person name="Costello M."/>
            <person name="D'Aco K."/>
            <person name="Daza R."/>
            <person name="De Haan G."/>
            <person name="DeGray S."/>
            <person name="DeMaso C."/>
            <person name="Dhargay N."/>
            <person name="Dooley K."/>
            <person name="Dooley E."/>
            <person name="Doricent M."/>
            <person name="Dorje P."/>
            <person name="Dorjee K."/>
            <person name="Dupes A."/>
            <person name="Elong R."/>
            <person name="Falk J."/>
            <person name="Farina A."/>
            <person name="Faro S."/>
            <person name="Ferguson D."/>
            <person name="Fisher S."/>
            <person name="Foley C.D."/>
            <person name="Franke A."/>
            <person name="Friedrich D."/>
            <person name="Gadbois L."/>
            <person name="Gearin G."/>
            <person name="Gearin C.R."/>
            <person name="Giannoukos G."/>
            <person name="Goode T."/>
            <person name="Graham J."/>
            <person name="Grandbois E."/>
            <person name="Grewal S."/>
            <person name="Gyaltsen K."/>
            <person name="Hafez N."/>
            <person name="Hagos B."/>
            <person name="Hall J."/>
            <person name="Henson C."/>
            <person name="Hollinger A."/>
            <person name="Honan T."/>
            <person name="Huard M.D."/>
            <person name="Hughes L."/>
            <person name="Hurhula B."/>
            <person name="Husby M.E."/>
            <person name="Kamat A."/>
            <person name="Kanga B."/>
            <person name="Kashin S."/>
            <person name="Khazanovich D."/>
            <person name="Kisner P."/>
            <person name="Lance K."/>
            <person name="Lara M."/>
            <person name="Lee W."/>
            <person name="Lennon N."/>
            <person name="Letendre F."/>
            <person name="LeVine R."/>
            <person name="Lipovsky A."/>
            <person name="Liu X."/>
            <person name="Liu J."/>
            <person name="Liu S."/>
            <person name="Lokyitsang T."/>
            <person name="Lokyitsang Y."/>
            <person name="Lubonja R."/>
            <person name="Lui A."/>
            <person name="MacDonald P."/>
            <person name="Magnisalis V."/>
            <person name="Maru K."/>
            <person name="Matthews C."/>
            <person name="McCusker W."/>
            <person name="McDonough S."/>
            <person name="Mehta T."/>
            <person name="Meldrim J."/>
            <person name="Meneus L."/>
            <person name="Mihai O."/>
            <person name="Mihalev A."/>
            <person name="Mihova T."/>
            <person name="Mittelman R."/>
            <person name="Mlenga V."/>
            <person name="Montmayeur A."/>
            <person name="Mulrain L."/>
            <person name="Navidi A."/>
            <person name="Naylor J."/>
            <person name="Negash T."/>
            <person name="Nguyen T."/>
            <person name="Nguyen N."/>
            <person name="Nicol R."/>
            <person name="Norbu C."/>
            <person name="Norbu N."/>
            <person name="Novod N."/>
            <person name="O'Neill B."/>
            <person name="Osman S."/>
            <person name="Markiewicz E."/>
            <person name="Oyono O.L."/>
            <person name="Patti C."/>
            <person name="Phunkhang P."/>
            <person name="Pierre F."/>
            <person name="Priest M."/>
            <person name="Raghuraman S."/>
            <person name="Rege F."/>
            <person name="Reyes R."/>
            <person name="Rise C."/>
            <person name="Rogov P."/>
            <person name="Ross K."/>
            <person name="Ryan E."/>
            <person name="Settipalli S."/>
            <person name="Shea T."/>
            <person name="Sherpa N."/>
            <person name="Shi L."/>
            <person name="Shih D."/>
            <person name="Sparrow T."/>
            <person name="Spaulding J."/>
            <person name="Stalker J."/>
            <person name="Stange-Thomann N."/>
            <person name="Stavropoulos S."/>
            <person name="Stone C."/>
            <person name="Strader C."/>
            <person name="Tesfaye S."/>
            <person name="Thomson T."/>
            <person name="Thoulutsang Y."/>
            <person name="Thoulutsang D."/>
            <person name="Topham K."/>
            <person name="Topping I."/>
            <person name="Tsamla T."/>
            <person name="Vassiliev H."/>
            <person name="Vo A."/>
            <person name="Wangchuk T."/>
            <person name="Wangdi T."/>
            <person name="Weiand M."/>
            <person name="Wilkinson J."/>
            <person name="Wilson A."/>
            <person name="Yadav S."/>
            <person name="Young G."/>
            <person name="Yu Q."/>
            <person name="Zembek L."/>
            <person name="Zhong D."/>
            <person name="Zimmer A."/>
            <person name="Zwirko Z."/>
            <person name="Jaffe D.B."/>
            <person name="Alvarez P."/>
            <person name="Brockman W."/>
            <person name="Butler J."/>
            <person name="Chin C."/>
            <person name="Gnerre S."/>
            <person name="Grabherr M."/>
            <person name="Kleber M."/>
            <person name="Mauceli E."/>
            <person name="MacCallum I."/>
        </authorList>
    </citation>
    <scope>NUCLEOTIDE SEQUENCE [LARGE SCALE GENOMIC DNA]</scope>
    <source>
        <strain evidence="8">Tucson 14024-0371.13</strain>
    </source>
</reference>
<dbReference type="OMA" id="VSTRCFV"/>
<dbReference type="HOGENOM" id="CLU_140554_0_0_1"/>
<dbReference type="GeneID" id="6494511"/>
<comment type="subcellular location">
    <subcellularLocation>
        <location evidence="1">Membrane</location>
        <topology evidence="1">Multi-pass membrane protein</topology>
    </subcellularLocation>
</comment>
<dbReference type="Proteomes" id="UP000007801">
    <property type="component" value="Unassembled WGS sequence"/>
</dbReference>
<keyword evidence="5 6" id="KW-0472">Membrane</keyword>
<dbReference type="AlphaFoldDB" id="B3MIH1"/>
<evidence type="ECO:0000256" key="3">
    <source>
        <dbReference type="ARBA" id="ARBA00022692"/>
    </source>
</evidence>
<protein>
    <submittedName>
        <fullName evidence="7">Uncharacterized protein</fullName>
    </submittedName>
</protein>
<sequence>MVCGRKCAMMCLFFSVWGFLMLNILGVLFYIRALDLIRDLGWDPKFEWHTLEEFREEADKGFRKNAIRCFVTGIVYLFFMILSLYAIRRDNKRRKRLYKKNSQKEKEFQN</sequence>
<dbReference type="PhylomeDB" id="B3MIH1"/>
<keyword evidence="4 6" id="KW-1133">Transmembrane helix</keyword>
<dbReference type="GO" id="GO:0004521">
    <property type="term" value="F:RNA endonuclease activity"/>
    <property type="evidence" value="ECO:0007669"/>
    <property type="project" value="InterPro"/>
</dbReference>
<evidence type="ECO:0000256" key="5">
    <source>
        <dbReference type="ARBA" id="ARBA00023136"/>
    </source>
</evidence>
<evidence type="ECO:0000313" key="7">
    <source>
        <dbReference type="EMBL" id="EDV37019.1"/>
    </source>
</evidence>
<evidence type="ECO:0000256" key="1">
    <source>
        <dbReference type="ARBA" id="ARBA00004141"/>
    </source>
</evidence>
<accession>B3MIH1</accession>
<dbReference type="InParanoid" id="B3MIH1"/>
<proteinExistence type="inferred from homology"/>
<keyword evidence="8" id="KW-1185">Reference proteome</keyword>
<feature type="transmembrane region" description="Helical" evidence="6">
    <location>
        <begin position="7"/>
        <end position="31"/>
    </location>
</feature>
<dbReference type="GO" id="GO:0016020">
    <property type="term" value="C:membrane"/>
    <property type="evidence" value="ECO:0007669"/>
    <property type="project" value="UniProtKB-SubCell"/>
</dbReference>
<dbReference type="KEGG" id="dan:6494511"/>
<evidence type="ECO:0000256" key="6">
    <source>
        <dbReference type="SAM" id="Phobius"/>
    </source>
</evidence>
<dbReference type="InterPro" id="IPR026770">
    <property type="entry name" value="RNase_K"/>
</dbReference>
<dbReference type="PANTHER" id="PTHR31733">
    <property type="entry name" value="RIBONUCLEASE KAPPA"/>
    <property type="match status" value="1"/>
</dbReference>